<dbReference type="STRING" id="283909.R7V7Y9"/>
<accession>R7V7Y9</accession>
<protein>
    <recommendedName>
        <fullName evidence="10">G-protein coupled receptors family 3 profile domain-containing protein</fullName>
    </recommendedName>
</protein>
<proteinExistence type="predicted"/>
<evidence type="ECO:0000256" key="6">
    <source>
        <dbReference type="ARBA" id="ARBA00023170"/>
    </source>
</evidence>
<evidence type="ECO:0000256" key="7">
    <source>
        <dbReference type="ARBA" id="ARBA00023180"/>
    </source>
</evidence>
<dbReference type="EMBL" id="KB294392">
    <property type="protein sequence ID" value="ELU14649.1"/>
    <property type="molecule type" value="Genomic_DNA"/>
</dbReference>
<evidence type="ECO:0000256" key="2">
    <source>
        <dbReference type="ARBA" id="ARBA00022692"/>
    </source>
</evidence>
<feature type="transmembrane region" description="Helical" evidence="9">
    <location>
        <begin position="421"/>
        <end position="442"/>
    </location>
</feature>
<dbReference type="SUPFAM" id="SSF53822">
    <property type="entry name" value="Periplasmic binding protein-like I"/>
    <property type="match status" value="1"/>
</dbReference>
<evidence type="ECO:0000313" key="11">
    <source>
        <dbReference type="EMBL" id="ELU14649.1"/>
    </source>
</evidence>
<dbReference type="EMBL" id="AMQN01018461">
    <property type="status" value="NOT_ANNOTATED_CDS"/>
    <property type="molecule type" value="Genomic_DNA"/>
</dbReference>
<dbReference type="HOGENOM" id="CLU_005240_3_1_1"/>
<evidence type="ECO:0000256" key="1">
    <source>
        <dbReference type="ARBA" id="ARBA00004141"/>
    </source>
</evidence>
<dbReference type="PRINTS" id="PR01176">
    <property type="entry name" value="GABABRECEPTR"/>
</dbReference>
<keyword evidence="7" id="KW-0325">Glycoprotein</keyword>
<dbReference type="PROSITE" id="PS50259">
    <property type="entry name" value="G_PROTEIN_RECEP_F3_4"/>
    <property type="match status" value="1"/>
</dbReference>
<dbReference type="GO" id="GO:0007214">
    <property type="term" value="P:gamma-aminobutyric acid signaling pathway"/>
    <property type="evidence" value="ECO:0007669"/>
    <property type="project" value="TreeGrafter"/>
</dbReference>
<dbReference type="AlphaFoldDB" id="R7V7Y9"/>
<dbReference type="EnsemblMetazoa" id="CapteT216003">
    <property type="protein sequence ID" value="CapteP216003"/>
    <property type="gene ID" value="CapteG216003"/>
</dbReference>
<evidence type="ECO:0000259" key="10">
    <source>
        <dbReference type="PROSITE" id="PS50259"/>
    </source>
</evidence>
<dbReference type="Proteomes" id="UP000014760">
    <property type="component" value="Unassembled WGS sequence"/>
</dbReference>
<dbReference type="Pfam" id="PF01094">
    <property type="entry name" value="ANF_receptor"/>
    <property type="match status" value="1"/>
</dbReference>
<dbReference type="OMA" id="ERNSHYI"/>
<keyword evidence="6" id="KW-0675">Receptor</keyword>
<keyword evidence="2 9" id="KW-0812">Transmembrane</keyword>
<dbReference type="InterPro" id="IPR028082">
    <property type="entry name" value="Peripla_BP_I"/>
</dbReference>
<dbReference type="Pfam" id="PF00003">
    <property type="entry name" value="7tm_3"/>
    <property type="match status" value="1"/>
</dbReference>
<keyword evidence="5 9" id="KW-0472">Membrane</keyword>
<keyword evidence="8" id="KW-0807">Transducer</keyword>
<dbReference type="GO" id="GO:0004965">
    <property type="term" value="F:G protein-coupled GABA receptor activity"/>
    <property type="evidence" value="ECO:0007669"/>
    <property type="project" value="InterPro"/>
</dbReference>
<evidence type="ECO:0000256" key="5">
    <source>
        <dbReference type="ARBA" id="ARBA00023136"/>
    </source>
</evidence>
<evidence type="ECO:0000256" key="4">
    <source>
        <dbReference type="ARBA" id="ARBA00023040"/>
    </source>
</evidence>
<dbReference type="InterPro" id="IPR002455">
    <property type="entry name" value="GPCR3_GABA-B"/>
</dbReference>
<reference evidence="11 13" key="2">
    <citation type="journal article" date="2013" name="Nature">
        <title>Insights into bilaterian evolution from three spiralian genomes.</title>
        <authorList>
            <person name="Simakov O."/>
            <person name="Marletaz F."/>
            <person name="Cho S.J."/>
            <person name="Edsinger-Gonzales E."/>
            <person name="Havlak P."/>
            <person name="Hellsten U."/>
            <person name="Kuo D.H."/>
            <person name="Larsson T."/>
            <person name="Lv J."/>
            <person name="Arendt D."/>
            <person name="Savage R."/>
            <person name="Osoegawa K."/>
            <person name="de Jong P."/>
            <person name="Grimwood J."/>
            <person name="Chapman J.A."/>
            <person name="Shapiro H."/>
            <person name="Aerts A."/>
            <person name="Otillar R.P."/>
            <person name="Terry A.Y."/>
            <person name="Boore J.L."/>
            <person name="Grigoriev I.V."/>
            <person name="Lindberg D.R."/>
            <person name="Seaver E.C."/>
            <person name="Weisblat D.A."/>
            <person name="Putnam N.H."/>
            <person name="Rokhsar D.S."/>
        </authorList>
    </citation>
    <scope>NUCLEOTIDE SEQUENCE</scope>
    <source>
        <strain evidence="11 13">I ESC-2004</strain>
    </source>
</reference>
<evidence type="ECO:0000256" key="3">
    <source>
        <dbReference type="ARBA" id="ARBA00022989"/>
    </source>
</evidence>
<feature type="transmembrane region" description="Helical" evidence="9">
    <location>
        <begin position="597"/>
        <end position="616"/>
    </location>
</feature>
<dbReference type="PRINTS" id="PR01177">
    <property type="entry name" value="GABAB1RECPTR"/>
</dbReference>
<dbReference type="PANTHER" id="PTHR10519:SF20">
    <property type="entry name" value="G-PROTEIN COUPLED RECEPTOR 156-RELATED"/>
    <property type="match status" value="1"/>
</dbReference>
<gene>
    <name evidence="11" type="ORF">CAPTEDRAFT_216003</name>
</gene>
<dbReference type="Gene3D" id="3.40.50.2300">
    <property type="match status" value="2"/>
</dbReference>
<reference evidence="13" key="1">
    <citation type="submission" date="2012-12" db="EMBL/GenBank/DDBJ databases">
        <authorList>
            <person name="Hellsten U."/>
            <person name="Grimwood J."/>
            <person name="Chapman J.A."/>
            <person name="Shapiro H."/>
            <person name="Aerts A."/>
            <person name="Otillar R.P."/>
            <person name="Terry A.Y."/>
            <person name="Boore J.L."/>
            <person name="Simakov O."/>
            <person name="Marletaz F."/>
            <person name="Cho S.-J."/>
            <person name="Edsinger-Gonzales E."/>
            <person name="Havlak P."/>
            <person name="Kuo D.-H."/>
            <person name="Larsson T."/>
            <person name="Lv J."/>
            <person name="Arendt D."/>
            <person name="Savage R."/>
            <person name="Osoegawa K."/>
            <person name="de Jong P."/>
            <person name="Lindberg D.R."/>
            <person name="Seaver E.C."/>
            <person name="Weisblat D.A."/>
            <person name="Putnam N.H."/>
            <person name="Grigoriev I.V."/>
            <person name="Rokhsar D.S."/>
        </authorList>
    </citation>
    <scope>NUCLEOTIDE SEQUENCE</scope>
    <source>
        <strain evidence="13">I ESC-2004</strain>
    </source>
</reference>
<keyword evidence="13" id="KW-1185">Reference proteome</keyword>
<evidence type="ECO:0000313" key="12">
    <source>
        <dbReference type="EnsemblMetazoa" id="CapteP216003"/>
    </source>
</evidence>
<reference evidence="12" key="3">
    <citation type="submission" date="2015-06" db="UniProtKB">
        <authorList>
            <consortium name="EnsemblMetazoa"/>
        </authorList>
    </citation>
    <scope>IDENTIFICATION</scope>
</reference>
<keyword evidence="4" id="KW-0297">G-protein coupled receptor</keyword>
<feature type="domain" description="G-protein coupled receptors family 3 profile" evidence="10">
    <location>
        <begin position="421"/>
        <end position="684"/>
    </location>
</feature>
<dbReference type="OrthoDB" id="10056676at2759"/>
<evidence type="ECO:0000256" key="9">
    <source>
        <dbReference type="SAM" id="Phobius"/>
    </source>
</evidence>
<name>R7V7Y9_CAPTE</name>
<feature type="transmembrane region" description="Helical" evidence="9">
    <location>
        <begin position="462"/>
        <end position="479"/>
    </location>
</feature>
<dbReference type="InterPro" id="IPR001828">
    <property type="entry name" value="ANF_lig-bd_rcpt"/>
</dbReference>
<evidence type="ECO:0000313" key="13">
    <source>
        <dbReference type="Proteomes" id="UP000014760"/>
    </source>
</evidence>
<keyword evidence="3 9" id="KW-1133">Transmembrane helix</keyword>
<organism evidence="11">
    <name type="scientific">Capitella teleta</name>
    <name type="common">Polychaete worm</name>
    <dbReference type="NCBI Taxonomy" id="283909"/>
    <lineage>
        <taxon>Eukaryota</taxon>
        <taxon>Metazoa</taxon>
        <taxon>Spiralia</taxon>
        <taxon>Lophotrochozoa</taxon>
        <taxon>Annelida</taxon>
        <taxon>Polychaeta</taxon>
        <taxon>Sedentaria</taxon>
        <taxon>Scolecida</taxon>
        <taxon>Capitellidae</taxon>
        <taxon>Capitella</taxon>
    </lineage>
</organism>
<feature type="transmembrane region" description="Helical" evidence="9">
    <location>
        <begin position="656"/>
        <end position="677"/>
    </location>
</feature>
<dbReference type="PANTHER" id="PTHR10519">
    <property type="entry name" value="GABA-B RECEPTOR"/>
    <property type="match status" value="1"/>
</dbReference>
<sequence length="727" mass="80787">MTGKSDCDVGVGINKVMKQVMEPPAKIMVASVTCSVVALPLNDVLNEWNLISLSGSTSLYALDDRKKNPRFFRTIAPDTFLIPARYRLMKELGWRKFSVVHETGDIFSSVENGMIAKATENNSTVLTSRVLTNDVELQVIALKKIDARIIYVSAYEENCLAFICELYRQGHYGPHIILSTLNWWGPSWTTKANTECTEEELLEVLNYSIYFGPSLAYPDENTPTISGQSNAEFDARFKELHNGSMPYASAYRNPSYDAVWASALALNATMNNLKAKGSKKRLEDFAYDTEMADMLTNSLYEDVRFQGLTGLIDFDEKGSPKLNIIIEQQQGTERKVIGYVMDEYRSIKWVDGGPIWNTRVEVTLANPEAKVNRKEGFNCGTMPAIYNPKIGLIGGGNLVDGKVPVDSVTIIGIEKHVSVKLYIAMNAWAVFGILQSIAFLAVNIHFRKRRLIKMSSPKINSLILVGCILCYSSSFYADVDVVKLSRISVCMFRLCLFIMGFSTAFGSLFAKTWRVHLILTSKALKHTALSDKYIALMVMGLVLINGIIIGTWQIYDPYELVKKDLADQMINISDRLIELPQIQTCVSGKSLYFSGSLYLIQGVTMAFGAFLAWETKNVKLQALNDSKLIGICIYNVAVLSILGGIILFIIEDDLDLYYGFSSGLIISGTMLTSNIIFVPKVISLKRGGEVVGTVLESTVAMSQHSQPRHVAPINVAHKITQTSEEVI</sequence>
<comment type="subcellular location">
    <subcellularLocation>
        <location evidence="1">Membrane</location>
        <topology evidence="1">Multi-pass membrane protein</topology>
    </subcellularLocation>
</comment>
<evidence type="ECO:0000256" key="8">
    <source>
        <dbReference type="ARBA" id="ARBA00023224"/>
    </source>
</evidence>
<feature type="transmembrane region" description="Helical" evidence="9">
    <location>
        <begin position="628"/>
        <end position="650"/>
    </location>
</feature>
<dbReference type="InterPro" id="IPR017978">
    <property type="entry name" value="GPCR_3_C"/>
</dbReference>
<dbReference type="CDD" id="cd15047">
    <property type="entry name" value="7tmC_GABA-B-like"/>
    <property type="match status" value="1"/>
</dbReference>
<dbReference type="GO" id="GO:0038039">
    <property type="term" value="C:G protein-coupled receptor heterodimeric complex"/>
    <property type="evidence" value="ECO:0007669"/>
    <property type="project" value="TreeGrafter"/>
</dbReference>
<dbReference type="CDD" id="cd06366">
    <property type="entry name" value="PBP1_GABAb_receptor"/>
    <property type="match status" value="1"/>
</dbReference>
<feature type="transmembrane region" description="Helical" evidence="9">
    <location>
        <begin position="533"/>
        <end position="555"/>
    </location>
</feature>
<feature type="transmembrane region" description="Helical" evidence="9">
    <location>
        <begin position="491"/>
        <end position="513"/>
    </location>
</feature>